<dbReference type="PANTHER" id="PTHR35923">
    <property type="entry name" value="MAJOR EXTRACELLULAR ENDOGLUCANASE"/>
    <property type="match status" value="1"/>
</dbReference>
<evidence type="ECO:0000256" key="3">
    <source>
        <dbReference type="ARBA" id="ARBA00023326"/>
    </source>
</evidence>
<reference evidence="6 7" key="1">
    <citation type="journal article" date="2024" name="Nat. Commun.">
        <title>Phylogenomics reveals the evolutionary origins of lichenization in chlorophyte algae.</title>
        <authorList>
            <person name="Puginier C."/>
            <person name="Libourel C."/>
            <person name="Otte J."/>
            <person name="Skaloud P."/>
            <person name="Haon M."/>
            <person name="Grisel S."/>
            <person name="Petersen M."/>
            <person name="Berrin J.G."/>
            <person name="Delaux P.M."/>
            <person name="Dal Grande F."/>
            <person name="Keller J."/>
        </authorList>
    </citation>
    <scope>NUCLEOTIDE SEQUENCE [LARGE SCALE GENOMIC DNA]</scope>
    <source>
        <strain evidence="6 7">SAG 2043</strain>
    </source>
</reference>
<evidence type="ECO:0008006" key="8">
    <source>
        <dbReference type="Google" id="ProtNLM"/>
    </source>
</evidence>
<keyword evidence="1" id="KW-0136">Cellulose degradation</keyword>
<evidence type="ECO:0000313" key="7">
    <source>
        <dbReference type="Proteomes" id="UP001489004"/>
    </source>
</evidence>
<gene>
    <name evidence="6" type="ORF">WJX72_008737</name>
</gene>
<feature type="transmembrane region" description="Helical" evidence="4">
    <location>
        <begin position="646"/>
        <end position="670"/>
    </location>
</feature>
<dbReference type="Proteomes" id="UP001489004">
    <property type="component" value="Unassembled WGS sequence"/>
</dbReference>
<name>A0AAW1PHL7_9CHLO</name>
<feature type="signal peptide" evidence="5">
    <location>
        <begin position="1"/>
        <end position="25"/>
    </location>
</feature>
<evidence type="ECO:0000313" key="6">
    <source>
        <dbReference type="EMBL" id="KAK9807769.1"/>
    </source>
</evidence>
<dbReference type="InterPro" id="IPR017853">
    <property type="entry name" value="GH"/>
</dbReference>
<protein>
    <recommendedName>
        <fullName evidence="8">Glycoside hydrolase family 5 domain-containing protein</fullName>
    </recommendedName>
</protein>
<dbReference type="PANTHER" id="PTHR35923:SF2">
    <property type="entry name" value="ENDOGLUCANASE"/>
    <property type="match status" value="1"/>
</dbReference>
<evidence type="ECO:0000256" key="2">
    <source>
        <dbReference type="ARBA" id="ARBA00023277"/>
    </source>
</evidence>
<dbReference type="AlphaFoldDB" id="A0AAW1PHL7"/>
<evidence type="ECO:0000256" key="5">
    <source>
        <dbReference type="SAM" id="SignalP"/>
    </source>
</evidence>
<dbReference type="GO" id="GO:0030245">
    <property type="term" value="P:cellulose catabolic process"/>
    <property type="evidence" value="ECO:0007669"/>
    <property type="project" value="UniProtKB-KW"/>
</dbReference>
<keyword evidence="5" id="KW-0732">Signal</keyword>
<keyword evidence="4" id="KW-0472">Membrane</keyword>
<keyword evidence="4" id="KW-1133">Transmembrane helix</keyword>
<sequence length="716" mass="75555">MQHRVALGLAGLAALLLVTLPACQGLTTSSGKIVDASGNELILKGVALSGFEISHTMSGDPSKGTDSQNKDWPTNMYRLKMMGFNMVRLEWSQQGFLIDPVNYAHPSCKVASKADIQAALTPPGVTTSHTLPLAPPTIAGGVCSKDLPNTSTFDRFVWMVNYLAGQGFYINVCYHSYGFSLGGDTSIATPSSWVSNWVTLLKAIKAYGPATNGRLILDIVNEPDVYGGAWDNPAGNLPWSLSDYYTKTMDALNPLCTDCLFFIQGIGQYAGAPFVNWGDGFSRTNPASSPANFFTTALKKPYADRIVLAPHIYCPTVSGQDLSLASGPHLFARLTESFGTLNKQGFCDASGKNCHIFAVVLGEFNANFKLAADMECFNSIKSYLSNTGPGQDKQHNPITSFVDWAWDADADTQYGNGGIVASDWQGINWDKINALSELGLVPWYAKGFQVVTAPSAAKTKGAVTTQSIDNTNGTVTPATPQLAVARAVLNVSGPGVLPFGAENQAMLLKAINMSLYTPDMAAGNRRLLAALPLMPLQNGTVVSMADVPSQNTSIVTMRLSALTAEPAVFVTVLSEAITNGFVTNAIRANNLQWSVDLAAGSAVVDETPAPAPAGSTARPATLVNNTCKTKFASSCLDGTSLTPAKVYGIIFGVIGGLALIAAVAGGVLFASHKRRLKRRDVAATANPAFVEVTKEGVASPKHARIVASSAPPLSPA</sequence>
<organism evidence="6 7">
    <name type="scientific">[Myrmecia] bisecta</name>
    <dbReference type="NCBI Taxonomy" id="41462"/>
    <lineage>
        <taxon>Eukaryota</taxon>
        <taxon>Viridiplantae</taxon>
        <taxon>Chlorophyta</taxon>
        <taxon>core chlorophytes</taxon>
        <taxon>Trebouxiophyceae</taxon>
        <taxon>Trebouxiales</taxon>
        <taxon>Trebouxiaceae</taxon>
        <taxon>Myrmecia</taxon>
    </lineage>
</organism>
<evidence type="ECO:0000256" key="1">
    <source>
        <dbReference type="ARBA" id="ARBA00023001"/>
    </source>
</evidence>
<feature type="chain" id="PRO_5043553503" description="Glycoside hydrolase family 5 domain-containing protein" evidence="5">
    <location>
        <begin position="26"/>
        <end position="716"/>
    </location>
</feature>
<keyword evidence="3" id="KW-0624">Polysaccharide degradation</keyword>
<comment type="caution">
    <text evidence="6">The sequence shown here is derived from an EMBL/GenBank/DDBJ whole genome shotgun (WGS) entry which is preliminary data.</text>
</comment>
<dbReference type="Gene3D" id="3.20.20.80">
    <property type="entry name" value="Glycosidases"/>
    <property type="match status" value="1"/>
</dbReference>
<accession>A0AAW1PHL7</accession>
<keyword evidence="7" id="KW-1185">Reference proteome</keyword>
<keyword evidence="4" id="KW-0812">Transmembrane</keyword>
<evidence type="ECO:0000256" key="4">
    <source>
        <dbReference type="SAM" id="Phobius"/>
    </source>
</evidence>
<dbReference type="SUPFAM" id="SSF51445">
    <property type="entry name" value="(Trans)glycosidases"/>
    <property type="match status" value="1"/>
</dbReference>
<keyword evidence="2" id="KW-0119">Carbohydrate metabolism</keyword>
<proteinExistence type="predicted"/>
<dbReference type="EMBL" id="JALJOR010000012">
    <property type="protein sequence ID" value="KAK9807769.1"/>
    <property type="molecule type" value="Genomic_DNA"/>
</dbReference>